<evidence type="ECO:0000313" key="2">
    <source>
        <dbReference type="Proteomes" id="UP000886885"/>
    </source>
</evidence>
<accession>A0A8X7Y1G4</accession>
<dbReference type="EMBL" id="JAAWWB010000033">
    <property type="protein sequence ID" value="KAG6742646.1"/>
    <property type="molecule type" value="Genomic_DNA"/>
</dbReference>
<sequence length="382" mass="42580">MIGHEDTFDGEDDFCEETNGAATTHIETKQRPEFEYEFTILLGTQTQIASMLTMSEVSPLYLYPEITEISRHAGLSDESTYEGDNRLALVPYVCVEVDSAACREIAVQRDSCFTAKDGLDQHVDYDSGLLKKMGRKKKQKSSSIGLETNRDSTNIGPSFTTFITPIVDPYELSALEIKNRNVIIKAGKDLIGEDEASSSKYRPDTNAGDEANELAHSDNWAEATTCWEVGKAILQGHDDGTLMTQTLQGFLDRGQEEWTLRKKTEKKRCLRNLGRKFNLHILGILETKLETLNDFTITAIWGCHPKACCSIAMNGLILHIEGTFTRSNLDCLVSLVYAPNAGNLKNELWTYLVTFKDSVSKPWCLAGDFNETLFPSDRNGGS</sequence>
<evidence type="ECO:0000313" key="1">
    <source>
        <dbReference type="EMBL" id="KAG6742646.1"/>
    </source>
</evidence>
<keyword evidence="2" id="KW-1185">Reference proteome</keyword>
<comment type="caution">
    <text evidence="1">The sequence shown here is derived from an EMBL/GenBank/DDBJ whole genome shotgun (WGS) entry which is preliminary data.</text>
</comment>
<dbReference type="OrthoDB" id="851867at2759"/>
<gene>
    <name evidence="1" type="ORF">POTOM_053568</name>
</gene>
<reference evidence="1" key="1">
    <citation type="journal article" date="2020" name="bioRxiv">
        <title>Hybrid origin of Populus tomentosa Carr. identified through genome sequencing and phylogenomic analysis.</title>
        <authorList>
            <person name="An X."/>
            <person name="Gao K."/>
            <person name="Chen Z."/>
            <person name="Li J."/>
            <person name="Yang X."/>
            <person name="Yang X."/>
            <person name="Zhou J."/>
            <person name="Guo T."/>
            <person name="Zhao T."/>
            <person name="Huang S."/>
            <person name="Miao D."/>
            <person name="Khan W.U."/>
            <person name="Rao P."/>
            <person name="Ye M."/>
            <person name="Lei B."/>
            <person name="Liao W."/>
            <person name="Wang J."/>
            <person name="Ji L."/>
            <person name="Li Y."/>
            <person name="Guo B."/>
            <person name="Mustafa N.S."/>
            <person name="Li S."/>
            <person name="Yun Q."/>
            <person name="Keller S.R."/>
            <person name="Mao J."/>
            <person name="Zhang R."/>
            <person name="Strauss S.H."/>
        </authorList>
    </citation>
    <scope>NUCLEOTIDE SEQUENCE</scope>
    <source>
        <strain evidence="1">GM15</strain>
        <tissue evidence="1">Leaf</tissue>
    </source>
</reference>
<name>A0A8X7Y1G4_POPTO</name>
<organism evidence="1 2">
    <name type="scientific">Populus tomentosa</name>
    <name type="common">Chinese white poplar</name>
    <dbReference type="NCBI Taxonomy" id="118781"/>
    <lineage>
        <taxon>Eukaryota</taxon>
        <taxon>Viridiplantae</taxon>
        <taxon>Streptophyta</taxon>
        <taxon>Embryophyta</taxon>
        <taxon>Tracheophyta</taxon>
        <taxon>Spermatophyta</taxon>
        <taxon>Magnoliopsida</taxon>
        <taxon>eudicotyledons</taxon>
        <taxon>Gunneridae</taxon>
        <taxon>Pentapetalae</taxon>
        <taxon>rosids</taxon>
        <taxon>fabids</taxon>
        <taxon>Malpighiales</taxon>
        <taxon>Salicaceae</taxon>
        <taxon>Saliceae</taxon>
        <taxon>Populus</taxon>
    </lineage>
</organism>
<dbReference type="Proteomes" id="UP000886885">
    <property type="component" value="Chromosome 17A"/>
</dbReference>
<dbReference type="AlphaFoldDB" id="A0A8X7Y1G4"/>
<protein>
    <recommendedName>
        <fullName evidence="3">DUF4283 domain-containing protein</fullName>
    </recommendedName>
</protein>
<proteinExistence type="predicted"/>
<evidence type="ECO:0008006" key="3">
    <source>
        <dbReference type="Google" id="ProtNLM"/>
    </source>
</evidence>